<name>A0A553GVX8_9PSED</name>
<dbReference type="PRINTS" id="PR00990">
    <property type="entry name" value="RIBOKINASE"/>
</dbReference>
<dbReference type="RefSeq" id="WP_143489392.1">
    <property type="nucleotide sequence ID" value="NZ_VJOY01000012.1"/>
</dbReference>
<keyword evidence="3 5" id="KW-0418">Kinase</keyword>
<dbReference type="Gene3D" id="3.40.1190.20">
    <property type="match status" value="1"/>
</dbReference>
<dbReference type="PANTHER" id="PTHR10584:SF167">
    <property type="entry name" value="PFKB DOMAIN PROTEIN"/>
    <property type="match status" value="1"/>
</dbReference>
<keyword evidence="2" id="KW-0808">Transferase</keyword>
<protein>
    <submittedName>
        <fullName evidence="5">Ribokinase</fullName>
    </submittedName>
</protein>
<sequence>MPGTLLSLGSINADFQVRVEAAPGSQETLLAHDFRRLPGGKAANTAYLGARFGHRSLLLGRVGDDELAEQALAPLRQAGVDVSGVSQAAGAATAVSMIMVPPDAKKVIVLANNANDQWDEAACARALARLDDLQGPACLVLDYEVPAWVVRRALDRAARIGIAVVLDPSFPERLEHDLLPRMGALTPNVEEAAALLGERLDSLERIAQGARRLGDAGVDIVCIKLADGGCVVVEEGRATLIPPREVEPVDTTGAGDAFTGTFAIARLEGRAPLEAAAWGVAASSLAVTAYGSQGAYAGRDQVEPLARERLHQARRLA</sequence>
<reference evidence="5 6" key="1">
    <citation type="submission" date="2019-07" db="EMBL/GenBank/DDBJ databases">
        <title>Pseudomonas mangiferae sp. nov., isolated from bark of mango tree in Thailand.</title>
        <authorList>
            <person name="Srisuk N."/>
            <person name="Anurat P."/>
        </authorList>
    </citation>
    <scope>NUCLEOTIDE SEQUENCE [LARGE SCALE GENOMIC DNA]</scope>
    <source>
        <strain evidence="5 6">DMKU_BBB3-04</strain>
    </source>
</reference>
<evidence type="ECO:0000313" key="5">
    <source>
        <dbReference type="EMBL" id="TRX73657.1"/>
    </source>
</evidence>
<evidence type="ECO:0000256" key="3">
    <source>
        <dbReference type="ARBA" id="ARBA00022777"/>
    </source>
</evidence>
<dbReference type="Pfam" id="PF00294">
    <property type="entry name" value="PfkB"/>
    <property type="match status" value="1"/>
</dbReference>
<dbReference type="PANTHER" id="PTHR10584">
    <property type="entry name" value="SUGAR KINASE"/>
    <property type="match status" value="1"/>
</dbReference>
<proteinExistence type="inferred from homology"/>
<gene>
    <name evidence="5" type="ORF">FM069_16110</name>
</gene>
<evidence type="ECO:0000256" key="2">
    <source>
        <dbReference type="ARBA" id="ARBA00022679"/>
    </source>
</evidence>
<dbReference type="GO" id="GO:0016301">
    <property type="term" value="F:kinase activity"/>
    <property type="evidence" value="ECO:0007669"/>
    <property type="project" value="UniProtKB-KW"/>
</dbReference>
<evidence type="ECO:0000256" key="1">
    <source>
        <dbReference type="ARBA" id="ARBA00010688"/>
    </source>
</evidence>
<dbReference type="AlphaFoldDB" id="A0A553GVX8"/>
<accession>A0A553GVX8</accession>
<dbReference type="EMBL" id="VJOY01000012">
    <property type="protein sequence ID" value="TRX73657.1"/>
    <property type="molecule type" value="Genomic_DNA"/>
</dbReference>
<dbReference type="InterPro" id="IPR002173">
    <property type="entry name" value="Carboh/pur_kinase_PfkB_CS"/>
</dbReference>
<dbReference type="SUPFAM" id="SSF53613">
    <property type="entry name" value="Ribokinase-like"/>
    <property type="match status" value="1"/>
</dbReference>
<evidence type="ECO:0000259" key="4">
    <source>
        <dbReference type="Pfam" id="PF00294"/>
    </source>
</evidence>
<evidence type="ECO:0000313" key="6">
    <source>
        <dbReference type="Proteomes" id="UP000315235"/>
    </source>
</evidence>
<keyword evidence="6" id="KW-1185">Reference proteome</keyword>
<dbReference type="OrthoDB" id="9813569at2"/>
<dbReference type="InterPro" id="IPR011611">
    <property type="entry name" value="PfkB_dom"/>
</dbReference>
<dbReference type="InterPro" id="IPR029056">
    <property type="entry name" value="Ribokinase-like"/>
</dbReference>
<dbReference type="PROSITE" id="PS00583">
    <property type="entry name" value="PFKB_KINASES_1"/>
    <property type="match status" value="1"/>
</dbReference>
<dbReference type="InterPro" id="IPR002139">
    <property type="entry name" value="Ribo/fructo_kinase"/>
</dbReference>
<organism evidence="5 6">
    <name type="scientific">Pseudomonas mangiferae</name>
    <dbReference type="NCBI Taxonomy" id="2593654"/>
    <lineage>
        <taxon>Bacteria</taxon>
        <taxon>Pseudomonadati</taxon>
        <taxon>Pseudomonadota</taxon>
        <taxon>Gammaproteobacteria</taxon>
        <taxon>Pseudomonadales</taxon>
        <taxon>Pseudomonadaceae</taxon>
        <taxon>Pseudomonas</taxon>
    </lineage>
</organism>
<comment type="similarity">
    <text evidence="1">Belongs to the carbohydrate kinase PfkB family.</text>
</comment>
<feature type="domain" description="Carbohydrate kinase PfkB" evidence="4">
    <location>
        <begin position="5"/>
        <end position="293"/>
    </location>
</feature>
<dbReference type="Proteomes" id="UP000315235">
    <property type="component" value="Unassembled WGS sequence"/>
</dbReference>
<dbReference type="GO" id="GO:0006796">
    <property type="term" value="P:phosphate-containing compound metabolic process"/>
    <property type="evidence" value="ECO:0007669"/>
    <property type="project" value="UniProtKB-ARBA"/>
</dbReference>
<comment type="caution">
    <text evidence="5">The sequence shown here is derived from an EMBL/GenBank/DDBJ whole genome shotgun (WGS) entry which is preliminary data.</text>
</comment>